<evidence type="ECO:0000256" key="2">
    <source>
        <dbReference type="SAM" id="MobiDB-lite"/>
    </source>
</evidence>
<dbReference type="OrthoDB" id="3628183at2"/>
<evidence type="ECO:0000313" key="5">
    <source>
        <dbReference type="Proteomes" id="UP000198403"/>
    </source>
</evidence>
<accession>A0A238X2E2</accession>
<gene>
    <name evidence="4" type="ORF">SAMN06272737_11170</name>
</gene>
<sequence>MFERFTHEARNVVIGAQVEARALRHPRIGTEHLLLSMLAHPGATTARALSGHGISHAAVVEAVRTLVTGDDLDADALGSLGIDLDAIRDKVEEAFGPGALDKRSEDRSVGARGPGGRRGGHIPFSPRAKKVLELSLREALAMKSRSITDGHILLGLIRDGEGLAMKVLHDRGVDLPALRAELRLALNP</sequence>
<dbReference type="RefSeq" id="WP_089336732.1">
    <property type="nucleotide sequence ID" value="NZ_FZNO01000011.1"/>
</dbReference>
<evidence type="ECO:0000259" key="3">
    <source>
        <dbReference type="PROSITE" id="PS51903"/>
    </source>
</evidence>
<dbReference type="Proteomes" id="UP000198403">
    <property type="component" value="Unassembled WGS sequence"/>
</dbReference>
<feature type="compositionally biased region" description="Basic and acidic residues" evidence="2">
    <location>
        <begin position="100"/>
        <end position="109"/>
    </location>
</feature>
<dbReference type="InterPro" id="IPR036628">
    <property type="entry name" value="Clp_N_dom_sf"/>
</dbReference>
<protein>
    <submittedName>
        <fullName evidence="4">Clp amino terminal domain-containing protein, pathogenicity island component</fullName>
    </submittedName>
</protein>
<organism evidence="4 5">
    <name type="scientific">Blastococcus mobilis</name>
    <dbReference type="NCBI Taxonomy" id="1938746"/>
    <lineage>
        <taxon>Bacteria</taxon>
        <taxon>Bacillati</taxon>
        <taxon>Actinomycetota</taxon>
        <taxon>Actinomycetes</taxon>
        <taxon>Geodermatophilales</taxon>
        <taxon>Geodermatophilaceae</taxon>
        <taxon>Blastococcus</taxon>
    </lineage>
</organism>
<keyword evidence="5" id="KW-1185">Reference proteome</keyword>
<proteinExistence type="predicted"/>
<dbReference type="AlphaFoldDB" id="A0A238X2E2"/>
<dbReference type="EMBL" id="FZNO01000011">
    <property type="protein sequence ID" value="SNR53067.1"/>
    <property type="molecule type" value="Genomic_DNA"/>
</dbReference>
<dbReference type="Gene3D" id="1.10.1780.10">
    <property type="entry name" value="Clp, N-terminal domain"/>
    <property type="match status" value="2"/>
</dbReference>
<dbReference type="Pfam" id="PF02861">
    <property type="entry name" value="Clp_N"/>
    <property type="match status" value="2"/>
</dbReference>
<dbReference type="PROSITE" id="PS51903">
    <property type="entry name" value="CLP_R"/>
    <property type="match status" value="1"/>
</dbReference>
<dbReference type="PANTHER" id="PTHR47016:SF5">
    <property type="entry name" value="CLP DOMAIN SUPERFAMILY PROTEIN"/>
    <property type="match status" value="1"/>
</dbReference>
<evidence type="ECO:0000256" key="1">
    <source>
        <dbReference type="PROSITE-ProRule" id="PRU01251"/>
    </source>
</evidence>
<name>A0A238X2E2_9ACTN</name>
<keyword evidence="1" id="KW-0677">Repeat</keyword>
<evidence type="ECO:0000313" key="4">
    <source>
        <dbReference type="EMBL" id="SNR53067.1"/>
    </source>
</evidence>
<feature type="domain" description="Clp R" evidence="3">
    <location>
        <begin position="2"/>
        <end position="188"/>
    </location>
</feature>
<dbReference type="SUPFAM" id="SSF81923">
    <property type="entry name" value="Double Clp-N motif"/>
    <property type="match status" value="1"/>
</dbReference>
<dbReference type="InterPro" id="IPR044217">
    <property type="entry name" value="CLPT1/2"/>
</dbReference>
<feature type="region of interest" description="Disordered" evidence="2">
    <location>
        <begin position="100"/>
        <end position="124"/>
    </location>
</feature>
<reference evidence="4 5" key="1">
    <citation type="submission" date="2017-06" db="EMBL/GenBank/DDBJ databases">
        <authorList>
            <person name="Kim H.J."/>
            <person name="Triplett B.A."/>
        </authorList>
    </citation>
    <scope>NUCLEOTIDE SEQUENCE [LARGE SCALE GENOMIC DNA]</scope>
    <source>
        <strain evidence="4 5">DSM 44272</strain>
    </source>
</reference>
<dbReference type="InterPro" id="IPR004176">
    <property type="entry name" value="Clp_R_N"/>
</dbReference>
<dbReference type="PANTHER" id="PTHR47016">
    <property type="entry name" value="ATP-DEPENDENT CLP PROTEASE ATP-BINDING SUBUNIT CLPT1, CHLOROPLASTIC"/>
    <property type="match status" value="1"/>
</dbReference>